<dbReference type="InterPro" id="IPR012341">
    <property type="entry name" value="6hp_glycosidase-like_sf"/>
</dbReference>
<feature type="region of interest" description="Disordered" evidence="1">
    <location>
        <begin position="308"/>
        <end position="349"/>
    </location>
</feature>
<dbReference type="EMBL" id="CAJRAY010000038">
    <property type="protein sequence ID" value="CAG5085112.1"/>
    <property type="molecule type" value="Genomic_DNA"/>
</dbReference>
<dbReference type="Proteomes" id="UP000681526">
    <property type="component" value="Unassembled WGS sequence"/>
</dbReference>
<keyword evidence="5" id="KW-0326">Glycosidase</keyword>
<dbReference type="InterPro" id="IPR049053">
    <property type="entry name" value="AFCA-like_C"/>
</dbReference>
<dbReference type="Pfam" id="PF21307">
    <property type="entry name" value="Glyco_hydro_95_C"/>
    <property type="match status" value="1"/>
</dbReference>
<dbReference type="InterPro" id="IPR027414">
    <property type="entry name" value="GH95_N_dom"/>
</dbReference>
<dbReference type="EC" id="3.2.1.51" evidence="5"/>
<feature type="compositionally biased region" description="Basic and acidic residues" evidence="1">
    <location>
        <begin position="319"/>
        <end position="329"/>
    </location>
</feature>
<protein>
    <submittedName>
        <fullName evidence="5">Alpha-L-fucosidase, family GH95</fullName>
        <ecNumber evidence="5">3.2.1.51</ecNumber>
    </submittedName>
</protein>
<dbReference type="PANTHER" id="PTHR31084">
    <property type="entry name" value="ALPHA-L-FUCOSIDASE 2"/>
    <property type="match status" value="1"/>
</dbReference>
<evidence type="ECO:0000259" key="2">
    <source>
        <dbReference type="Pfam" id="PF14498"/>
    </source>
</evidence>
<dbReference type="Gene3D" id="1.50.10.10">
    <property type="match status" value="1"/>
</dbReference>
<reference evidence="5 6" key="1">
    <citation type="submission" date="2021-04" db="EMBL/GenBank/DDBJ databases">
        <authorList>
            <person name="Rakotoarivonina H."/>
        </authorList>
    </citation>
    <scope>NUCLEOTIDE SEQUENCE [LARGE SCALE GENOMIC DNA]</scope>
    <source>
        <strain evidence="5 6">XE</strain>
    </source>
</reference>
<evidence type="ECO:0000259" key="4">
    <source>
        <dbReference type="Pfam" id="PF22124"/>
    </source>
</evidence>
<dbReference type="PIRSF" id="PIRSF007663">
    <property type="entry name" value="UCP007663"/>
    <property type="match status" value="1"/>
</dbReference>
<name>A0ABM8V3P1_THEXY</name>
<dbReference type="PANTHER" id="PTHR31084:SF0">
    <property type="entry name" value="ALPHA-L-FUCOSIDASE 2"/>
    <property type="match status" value="1"/>
</dbReference>
<dbReference type="GO" id="GO:0004560">
    <property type="term" value="F:alpha-L-fucosidase activity"/>
    <property type="evidence" value="ECO:0007669"/>
    <property type="project" value="UniProtKB-EC"/>
</dbReference>
<feature type="domain" description="Alpha fucosidase A-like C-terminal" evidence="3">
    <location>
        <begin position="726"/>
        <end position="819"/>
    </location>
</feature>
<accession>A0ABM8V3P1</accession>
<comment type="caution">
    <text evidence="5">The sequence shown here is derived from an EMBL/GenBank/DDBJ whole genome shotgun (WGS) entry which is preliminary data.</text>
</comment>
<organism evidence="5 6">
    <name type="scientific">Thermobacillus xylanilyticus</name>
    <dbReference type="NCBI Taxonomy" id="76633"/>
    <lineage>
        <taxon>Bacteria</taxon>
        <taxon>Bacillati</taxon>
        <taxon>Bacillota</taxon>
        <taxon>Bacilli</taxon>
        <taxon>Bacillales</taxon>
        <taxon>Paenibacillaceae</taxon>
        <taxon>Thermobacillus</taxon>
    </lineage>
</organism>
<feature type="domain" description="Glycosyl hydrolase family 95 catalytic" evidence="4">
    <location>
        <begin position="350"/>
        <end position="724"/>
    </location>
</feature>
<dbReference type="Pfam" id="PF22124">
    <property type="entry name" value="Glyco_hydro_95_cat"/>
    <property type="match status" value="1"/>
</dbReference>
<dbReference type="InterPro" id="IPR008928">
    <property type="entry name" value="6-hairpin_glycosidase_sf"/>
</dbReference>
<sequence>MTGKWDRLWYRRPASVWEEALPIGNGRLGAMLFGGVRLDRILLNEDTLWAGYPRETVDCEARRHLARARELIFAGRLTEAQRLIESRMTGRNVQPYLPLGELAIEWLDGEDDAPDYVRSLQIFDGVADVRFASGGLRMRRAYWASAPDQVIVVRYEAEGGMMNLAAALSSPVRSSVSVMDDGRTLVLAGRAPSHVADNWRGDHPEPVLYEEGRGMRFEARVRLETDGVVEAEGERLIVRGASRLTAYIAAATAFVDWRTPPDESGAHSARCEAWLREAERSGYEALLERHLADHRAFMGRVSLRLSGGAEPDSAVAGRAEPEAAGRDTADSVPDDPEAAGSAGSWSASVESLPTDGRLKAYQSGHPDPALEALYFQYGRYLLLASSRPGTQPANLQGIWNPYLQPPWFCDYTININTEMNYWPAEVCNLSECHEPLLTMLGELAESGARTARIHYGCRGWCAHHNVDLWRMSTPSDGSASWAFWPMGGAWLSIHLWERYRFEPDLDYLRGTAYPLMRGASLFCLDWLVPGPNGTLVTNPSTSPENVFLTPEGEPCSVTWGSTMDMAIIRELLAACIEASRLLGTDEPLRRDLEEALAKLPPYRIGKHGQLQEWAVDYDEHEPGHRHVSHLFGLFPGSHLNETTPELLEAARVTLERRFRHGGGHTGWSCAWLILLHARLKDAETARGFIRTLLARSTYPNLFDAHPPFQIDGNFGGAAGIAELLVQSHLGSVDLLPALPADWRSGEVRGLHARGGFTVDIAWAGGTLREARVESRYGKPLRIRYVRPVAVHGPDGALLARIVPGEAPPAIETVKGGIYRVVPV</sequence>
<evidence type="ECO:0000313" key="6">
    <source>
        <dbReference type="Proteomes" id="UP000681526"/>
    </source>
</evidence>
<dbReference type="InterPro" id="IPR016518">
    <property type="entry name" value="Alpha-L-fucosidase"/>
</dbReference>
<keyword evidence="6" id="KW-1185">Reference proteome</keyword>
<feature type="compositionally biased region" description="Low complexity" evidence="1">
    <location>
        <begin position="338"/>
        <end position="348"/>
    </location>
</feature>
<dbReference type="SUPFAM" id="SSF48208">
    <property type="entry name" value="Six-hairpin glycosidases"/>
    <property type="match status" value="1"/>
</dbReference>
<evidence type="ECO:0000259" key="3">
    <source>
        <dbReference type="Pfam" id="PF21307"/>
    </source>
</evidence>
<gene>
    <name evidence="5" type="primary">txxe 801-afcA3</name>
    <name evidence="5" type="ORF">TXXE_08565</name>
</gene>
<evidence type="ECO:0000313" key="5">
    <source>
        <dbReference type="EMBL" id="CAG5085112.1"/>
    </source>
</evidence>
<proteinExistence type="predicted"/>
<dbReference type="RefSeq" id="WP_213484244.1">
    <property type="nucleotide sequence ID" value="NZ_CAJRAY010000038.1"/>
</dbReference>
<keyword evidence="5" id="KW-0378">Hydrolase</keyword>
<dbReference type="Pfam" id="PF14498">
    <property type="entry name" value="Glyco_hyd_65N_2"/>
    <property type="match status" value="1"/>
</dbReference>
<feature type="domain" description="Glycosyl hydrolase family 95 N-terminal" evidence="2">
    <location>
        <begin position="8"/>
        <end position="256"/>
    </location>
</feature>
<evidence type="ECO:0000256" key="1">
    <source>
        <dbReference type="SAM" id="MobiDB-lite"/>
    </source>
</evidence>
<dbReference type="InterPro" id="IPR054363">
    <property type="entry name" value="GH95_cat"/>
</dbReference>